<accession>A0A0I9S7D4</accession>
<organism evidence="2">
    <name type="scientific">Bacteroides fragilis</name>
    <dbReference type="NCBI Taxonomy" id="817"/>
    <lineage>
        <taxon>Bacteria</taxon>
        <taxon>Pseudomonadati</taxon>
        <taxon>Bacteroidota</taxon>
        <taxon>Bacteroidia</taxon>
        <taxon>Bacteroidales</taxon>
        <taxon>Bacteroidaceae</taxon>
        <taxon>Bacteroides</taxon>
    </lineage>
</organism>
<dbReference type="Pfam" id="PF17170">
    <property type="entry name" value="DUF5128"/>
    <property type="match status" value="1"/>
</dbReference>
<reference evidence="2" key="2">
    <citation type="submission" date="2014-07" db="EMBL/GenBank/DDBJ databases">
        <title>Genetics and epidemiology of antimicrobial resistance in B. fragilis group.</title>
        <authorList>
            <person name="Sydenham T.V."/>
            <person name="Hasman H."/>
            <person name="Kemp M."/>
            <person name="Justesen U.S."/>
        </authorList>
    </citation>
    <scope>NUCLEOTIDE SEQUENCE [LARGE SCALE GENOMIC DNA]</scope>
    <source>
        <strain evidence="2">DCMOUH0018B</strain>
    </source>
</reference>
<dbReference type="AlphaFoldDB" id="A0A0I9S7D4"/>
<feature type="chain" id="PRO_5044366399" evidence="1">
    <location>
        <begin position="20"/>
        <end position="403"/>
    </location>
</feature>
<reference evidence="2" key="1">
    <citation type="book" date="2014" name="THE 24TH EUROPEAN CONGRESS OF CLINICAL MICROBIOLOGY AND INFECTIOUS DISEASES" publisher="ECCMID 2014" city="Barcelona, Spain">
        <title>Identification of resistance genes in three multidrug-resistant Bacteroides fragilis isolates by whole genome sequencing.</title>
        <editorList>
            <person name="Unknown"/>
            <person name="A."/>
        </editorList>
        <authorList>
            <person name="Sydenham T.V."/>
            <person name="Hasman H."/>
            <person name="Wang M."/>
            <person name="Soki J."/>
            <person name="Nagy E."/>
            <person name="Justesen U.S."/>
        </authorList>
    </citation>
    <scope>NUCLEOTIDE SEQUENCE</scope>
    <source>
        <strain evidence="2">DCMOUH0018B</strain>
    </source>
</reference>
<feature type="signal peptide" evidence="1">
    <location>
        <begin position="1"/>
        <end position="19"/>
    </location>
</feature>
<keyword evidence="1" id="KW-0732">Signal</keyword>
<evidence type="ECO:0000313" key="2">
    <source>
        <dbReference type="EMBL" id="KFX73531.1"/>
    </source>
</evidence>
<sequence>MRTNTTLFSLLLSSGLLFLGCTNKPSSPQEPISETTFPITLSFETGIGTEQTVTLSQIAREVKIIPLETTDQCLLPAIIKNSITLCGHNLYIPTQKQVFQFTDEGKFVRTVARMGQGPGEYTGIRFISTDDVSKQVFLMDHGKLLAYSGNGEFMNECKFPFAWQFSALNDSTFASYIYNNTGNRLFRLLIIDSKGDTLTSFPQYDRFTIPSGLNLYLWGKCDKYLYQFQNQVCMKEYYNDTVFTVRPDTLLPRYILQLGKYKLPKEKRFEVLDGNWNVYETTASNYLRPDILETPGYLFIPYTSWNVTDKSEAPRLAMYDKQKGQLFGVKDGMIQNDMYGKVPFYPAMRVADDVLLYYWEASDILELAEEDPELKNIPELKDLKADDNPVFMIVRTKQVAQNL</sequence>
<dbReference type="PATRIC" id="fig|817.53.peg.3581"/>
<gene>
    <name evidence="2" type="ORF">EE52_0217365</name>
</gene>
<evidence type="ECO:0000256" key="1">
    <source>
        <dbReference type="SAM" id="SignalP"/>
    </source>
</evidence>
<protein>
    <submittedName>
        <fullName evidence="2">Uncharacterized protein</fullName>
    </submittedName>
</protein>
<dbReference type="RefSeq" id="WP_044301467.1">
    <property type="nucleotide sequence ID" value="NZ_CABJEQ010000016.1"/>
</dbReference>
<name>A0A0I9S7D4_BACFG</name>
<comment type="caution">
    <text evidence="2">The sequence shown here is derived from an EMBL/GenBank/DDBJ whole genome shotgun (WGS) entry which is preliminary data.</text>
</comment>
<dbReference type="EMBL" id="JMZZ02000217">
    <property type="protein sequence ID" value="KFX73531.1"/>
    <property type="molecule type" value="Genomic_DNA"/>
</dbReference>
<dbReference type="PROSITE" id="PS51257">
    <property type="entry name" value="PROKAR_LIPOPROTEIN"/>
    <property type="match status" value="1"/>
</dbReference>
<proteinExistence type="predicted"/>